<dbReference type="EMBL" id="JAGGLL010000029">
    <property type="protein sequence ID" value="MBP2023437.1"/>
    <property type="molecule type" value="Genomic_DNA"/>
</dbReference>
<sequence>MNNFIDSNKYLSIGIFSKLSGISRKNLIYYDNIGILKPLIIKDNGYRYYSYNQLDEVSIIMTLKELGIPLKEIKSYIEDISPNNLLNLINNQKKKILEELNRLNQMNYIIEKRTDNISIISTMNCNKIFLEYCDEELIFLGPEAKFYSDNLENDFINFLNYASSKNLVYGYPLGVYADYDDLSCNENHSYNYFYKIHPNLELIQKTVKPSGFYVIAYDNSYLADNINIFYKIEKFIRSNKLSPCGNIYIENISDEIITKDPDRFFSKISVKVTKAPL</sequence>
<gene>
    <name evidence="3" type="ORF">J2Z44_003274</name>
</gene>
<dbReference type="InterPro" id="IPR047057">
    <property type="entry name" value="MerR_fam"/>
</dbReference>
<dbReference type="SUPFAM" id="SSF55136">
    <property type="entry name" value="Probable bacterial effector-binding domain"/>
    <property type="match status" value="1"/>
</dbReference>
<dbReference type="PANTHER" id="PTHR30204:SF85">
    <property type="entry name" value="MULTIDRUG-EFFLUX TRANSPORTER 2 REGULATOR"/>
    <property type="match status" value="1"/>
</dbReference>
<proteinExistence type="predicted"/>
<dbReference type="InterPro" id="IPR009061">
    <property type="entry name" value="DNA-bd_dom_put_sf"/>
</dbReference>
<evidence type="ECO:0000256" key="1">
    <source>
        <dbReference type="ARBA" id="ARBA00023125"/>
    </source>
</evidence>
<dbReference type="SMART" id="SM00422">
    <property type="entry name" value="HTH_MERR"/>
    <property type="match status" value="1"/>
</dbReference>
<dbReference type="RefSeq" id="WP_021285731.1">
    <property type="nucleotide sequence ID" value="NZ_JAGGLL010000029.1"/>
</dbReference>
<dbReference type="Gene3D" id="1.10.1660.10">
    <property type="match status" value="1"/>
</dbReference>
<dbReference type="GO" id="GO:0003677">
    <property type="term" value="F:DNA binding"/>
    <property type="evidence" value="ECO:0007669"/>
    <property type="project" value="UniProtKB-KW"/>
</dbReference>
<evidence type="ECO:0000259" key="2">
    <source>
        <dbReference type="PROSITE" id="PS50937"/>
    </source>
</evidence>
<accession>A0ABS4K6N1</accession>
<dbReference type="Proteomes" id="UP001519308">
    <property type="component" value="Unassembled WGS sequence"/>
</dbReference>
<dbReference type="InterPro" id="IPR000551">
    <property type="entry name" value="MerR-type_HTH_dom"/>
</dbReference>
<keyword evidence="4" id="KW-1185">Reference proteome</keyword>
<dbReference type="SUPFAM" id="SSF46955">
    <property type="entry name" value="Putative DNA-binding domain"/>
    <property type="match status" value="1"/>
</dbReference>
<organism evidence="3 4">
    <name type="scientific">Clostridium punense</name>
    <dbReference type="NCBI Taxonomy" id="1054297"/>
    <lineage>
        <taxon>Bacteria</taxon>
        <taxon>Bacillati</taxon>
        <taxon>Bacillota</taxon>
        <taxon>Clostridia</taxon>
        <taxon>Eubacteriales</taxon>
        <taxon>Clostridiaceae</taxon>
        <taxon>Clostridium</taxon>
    </lineage>
</organism>
<comment type="caution">
    <text evidence="3">The sequence shown here is derived from an EMBL/GenBank/DDBJ whole genome shotgun (WGS) entry which is preliminary data.</text>
</comment>
<dbReference type="Pfam" id="PF13411">
    <property type="entry name" value="MerR_1"/>
    <property type="match status" value="1"/>
</dbReference>
<evidence type="ECO:0000313" key="4">
    <source>
        <dbReference type="Proteomes" id="UP001519308"/>
    </source>
</evidence>
<evidence type="ECO:0000313" key="3">
    <source>
        <dbReference type="EMBL" id="MBP2023437.1"/>
    </source>
</evidence>
<dbReference type="Gene3D" id="3.20.80.10">
    <property type="entry name" value="Regulatory factor, effector binding domain"/>
    <property type="match status" value="1"/>
</dbReference>
<dbReference type="PROSITE" id="PS50937">
    <property type="entry name" value="HTH_MERR_2"/>
    <property type="match status" value="1"/>
</dbReference>
<reference evidence="3 4" key="1">
    <citation type="submission" date="2021-03" db="EMBL/GenBank/DDBJ databases">
        <title>Genomic Encyclopedia of Type Strains, Phase IV (KMG-IV): sequencing the most valuable type-strain genomes for metagenomic binning, comparative biology and taxonomic classification.</title>
        <authorList>
            <person name="Goeker M."/>
        </authorList>
    </citation>
    <scope>NUCLEOTIDE SEQUENCE [LARGE SCALE GENOMIC DNA]</scope>
    <source>
        <strain evidence="3 4">DSM 28650</strain>
    </source>
</reference>
<dbReference type="InterPro" id="IPR011256">
    <property type="entry name" value="Reg_factor_effector_dom_sf"/>
</dbReference>
<name>A0ABS4K6N1_9CLOT</name>
<feature type="domain" description="HTH merR-type" evidence="2">
    <location>
        <begin position="10"/>
        <end position="79"/>
    </location>
</feature>
<keyword evidence="1 3" id="KW-0238">DNA-binding</keyword>
<protein>
    <submittedName>
        <fullName evidence="3">DNA-binding transcriptional MerR regulator</fullName>
    </submittedName>
</protein>
<dbReference type="PANTHER" id="PTHR30204">
    <property type="entry name" value="REDOX-CYCLING DRUG-SENSING TRANSCRIPTIONAL ACTIVATOR SOXR"/>
    <property type="match status" value="1"/>
</dbReference>